<evidence type="ECO:0000259" key="2">
    <source>
        <dbReference type="SMART" id="SM00646"/>
    </source>
</evidence>
<dbReference type="CDD" id="cd07341">
    <property type="entry name" value="M56_BlaR1_MecR1_like"/>
    <property type="match status" value="1"/>
</dbReference>
<dbReference type="Pfam" id="PF01520">
    <property type="entry name" value="Amidase_3"/>
    <property type="match status" value="1"/>
</dbReference>
<dbReference type="RefSeq" id="WP_308356900.1">
    <property type="nucleotide sequence ID" value="NZ_CP129970.2"/>
</dbReference>
<name>A0AA49GG07_9BACT</name>
<keyword evidence="4" id="KW-1185">Reference proteome</keyword>
<dbReference type="EMBL" id="CP129970">
    <property type="protein sequence ID" value="WKK84046.2"/>
    <property type="molecule type" value="Genomic_DNA"/>
</dbReference>
<keyword evidence="1" id="KW-0472">Membrane</keyword>
<proteinExistence type="predicted"/>
<dbReference type="CDD" id="cd02696">
    <property type="entry name" value="MurNAc-LAA"/>
    <property type="match status" value="1"/>
</dbReference>
<protein>
    <submittedName>
        <fullName evidence="3">N-acetylmuramoyl-L-alanine amidase</fullName>
        <ecNumber evidence="3">3.5.1.28</ecNumber>
    </submittedName>
</protein>
<reference evidence="3" key="1">
    <citation type="submission" date="2023-08" db="EMBL/GenBank/DDBJ databases">
        <title>Comparative genomics and taxonomic characterization of three novel marine species of genus Marivirga.</title>
        <authorList>
            <person name="Muhammad N."/>
            <person name="Kim S.-G."/>
        </authorList>
    </citation>
    <scope>NUCLEOTIDE SEQUENCE [LARGE SCALE GENOMIC DNA]</scope>
    <source>
        <strain evidence="3">ABR2-2</strain>
    </source>
</reference>
<dbReference type="Gene3D" id="2.70.70.10">
    <property type="entry name" value="Glucose Permease (Domain IIA)"/>
    <property type="match status" value="1"/>
</dbReference>
<evidence type="ECO:0000256" key="1">
    <source>
        <dbReference type="SAM" id="Phobius"/>
    </source>
</evidence>
<keyword evidence="1" id="KW-1133">Transmembrane helix</keyword>
<dbReference type="GO" id="GO:0008745">
    <property type="term" value="F:N-acetylmuramoyl-L-alanine amidase activity"/>
    <property type="evidence" value="ECO:0007669"/>
    <property type="project" value="UniProtKB-EC"/>
</dbReference>
<feature type="transmembrane region" description="Helical" evidence="1">
    <location>
        <begin position="36"/>
        <end position="57"/>
    </location>
</feature>
<dbReference type="InterPro" id="IPR002508">
    <property type="entry name" value="MurNAc-LAA_cat"/>
</dbReference>
<dbReference type="InterPro" id="IPR008756">
    <property type="entry name" value="Peptidase_M56"/>
</dbReference>
<organism evidence="3 4">
    <name type="scientific">Marivirga arenosa</name>
    <dbReference type="NCBI Taxonomy" id="3059076"/>
    <lineage>
        <taxon>Bacteria</taxon>
        <taxon>Pseudomonadati</taxon>
        <taxon>Bacteroidota</taxon>
        <taxon>Cytophagia</taxon>
        <taxon>Cytophagales</taxon>
        <taxon>Marivirgaceae</taxon>
        <taxon>Marivirga</taxon>
    </lineage>
</organism>
<dbReference type="EC" id="3.5.1.28" evidence="3"/>
<evidence type="ECO:0000313" key="4">
    <source>
        <dbReference type="Proteomes" id="UP001244443"/>
    </source>
</evidence>
<feature type="transmembrane region" description="Helical" evidence="1">
    <location>
        <begin position="273"/>
        <end position="290"/>
    </location>
</feature>
<dbReference type="InterPro" id="IPR050570">
    <property type="entry name" value="Cell_wall_metabolism_enzyme"/>
</dbReference>
<dbReference type="InterPro" id="IPR011055">
    <property type="entry name" value="Dup_hybrid_motif"/>
</dbReference>
<feature type="domain" description="MurNAc-LAA" evidence="2">
    <location>
        <begin position="535"/>
        <end position="647"/>
    </location>
</feature>
<dbReference type="Pfam" id="PF01551">
    <property type="entry name" value="Peptidase_M23"/>
    <property type="match status" value="1"/>
</dbReference>
<dbReference type="PANTHER" id="PTHR21666">
    <property type="entry name" value="PEPTIDASE-RELATED"/>
    <property type="match status" value="1"/>
</dbReference>
<dbReference type="GO" id="GO:0004222">
    <property type="term" value="F:metalloendopeptidase activity"/>
    <property type="evidence" value="ECO:0007669"/>
    <property type="project" value="TreeGrafter"/>
</dbReference>
<dbReference type="Proteomes" id="UP001244443">
    <property type="component" value="Chromosome"/>
</dbReference>
<dbReference type="PANTHER" id="PTHR21666:SF270">
    <property type="entry name" value="MUREIN HYDROLASE ACTIVATOR ENVC"/>
    <property type="match status" value="1"/>
</dbReference>
<keyword evidence="3" id="KW-0378">Hydrolase</keyword>
<feature type="transmembrane region" description="Helical" evidence="1">
    <location>
        <begin position="97"/>
        <end position="119"/>
    </location>
</feature>
<accession>A0AA49GG07</accession>
<dbReference type="Gene3D" id="3.40.630.40">
    <property type="entry name" value="Zn-dependent exopeptidases"/>
    <property type="match status" value="1"/>
</dbReference>
<dbReference type="SUPFAM" id="SSF53187">
    <property type="entry name" value="Zn-dependent exopeptidases"/>
    <property type="match status" value="1"/>
</dbReference>
<sequence>MITTLLFLLKVMVIQAILYILYTVKFHKSGNHSANRFYLILALVISFVIPLISFPAISQYSNETVHEITNWYEVTDQTLSESISVLVPVKTSNTINYYKAIGIGLFIVITTFFLLKALISHFQLLKIAREAKAITINNQNVLIANIDIPFSYFNKIFIPERLIKAPQFDVILNHELAHVKYWHSLDRLFLEFLTAIFWFNPFHYLYRRKLVEIHEFQADENTIARDRDVVKYQETLYSELHSNFSITSVNYFNFNTIKNRIKMMNQPKKQSKWQYLIILPIIALLAFSFTKRENSPTSFIDPELDELFESIIDLSDVYTPSILPLENSDLVRLTSTFGKRMHPILKVMRMHEGVDFATDIGNQVMATANGTVIKVDNIINGFGKHIIIDHNGLYQTKYAQLSEFKVIEGQKVKRGEIIALTGNSGVSTGPHLHYEVRDSKGEALDPLHYIKDYSYKEEVPDGRSNKTNLGNSEGIIRVLIDPGHGGNDKGMKSYEKTESQVTLKVAQLVHEYFRDSEKVRIELTRSADNNVTLEERVANTNNADLFISLHIETHEYEDEDRLIAIYNDSNEYTAQSKYFSELLSNEFKEIDKIVRVGYSTGFYVLKNTKCPSVMLSMGYFSNPDSEKYLNSNEGINEIATKLAEAILASI</sequence>
<keyword evidence="1" id="KW-0812">Transmembrane</keyword>
<dbReference type="Pfam" id="PF05569">
    <property type="entry name" value="Peptidase_M56"/>
    <property type="match status" value="1"/>
</dbReference>
<dbReference type="AlphaFoldDB" id="A0AA49GG07"/>
<gene>
    <name evidence="3" type="ORF">QYS48_17715</name>
</gene>
<dbReference type="InterPro" id="IPR016047">
    <property type="entry name" value="M23ase_b-sheet_dom"/>
</dbReference>
<dbReference type="SUPFAM" id="SSF51261">
    <property type="entry name" value="Duplicated hybrid motif"/>
    <property type="match status" value="1"/>
</dbReference>
<evidence type="ECO:0000313" key="3">
    <source>
        <dbReference type="EMBL" id="WKK84046.2"/>
    </source>
</evidence>
<dbReference type="GO" id="GO:0009253">
    <property type="term" value="P:peptidoglycan catabolic process"/>
    <property type="evidence" value="ECO:0007669"/>
    <property type="project" value="InterPro"/>
</dbReference>
<dbReference type="SMART" id="SM00646">
    <property type="entry name" value="Ami_3"/>
    <property type="match status" value="1"/>
</dbReference>
<feature type="transmembrane region" description="Helical" evidence="1">
    <location>
        <begin position="6"/>
        <end position="24"/>
    </location>
</feature>
<dbReference type="CDD" id="cd12797">
    <property type="entry name" value="M23_peptidase"/>
    <property type="match status" value="1"/>
</dbReference>